<dbReference type="AlphaFoldDB" id="A0A4S4BHH4"/>
<gene>
    <name evidence="5" type="ORF">E6C55_26890</name>
</gene>
<keyword evidence="2" id="KW-0238">DNA-binding</keyword>
<evidence type="ECO:0000259" key="4">
    <source>
        <dbReference type="PROSITE" id="PS01124"/>
    </source>
</evidence>
<keyword evidence="1" id="KW-0805">Transcription regulation</keyword>
<evidence type="ECO:0000313" key="5">
    <source>
        <dbReference type="EMBL" id="THF74007.1"/>
    </source>
</evidence>
<dbReference type="GO" id="GO:0003700">
    <property type="term" value="F:DNA-binding transcription factor activity"/>
    <property type="evidence" value="ECO:0007669"/>
    <property type="project" value="InterPro"/>
</dbReference>
<organism evidence="5 6">
    <name type="scientific">Cohnella fermenti</name>
    <dbReference type="NCBI Taxonomy" id="2565925"/>
    <lineage>
        <taxon>Bacteria</taxon>
        <taxon>Bacillati</taxon>
        <taxon>Bacillota</taxon>
        <taxon>Bacilli</taxon>
        <taxon>Bacillales</taxon>
        <taxon>Paenibacillaceae</taxon>
        <taxon>Cohnella</taxon>
    </lineage>
</organism>
<dbReference type="InterPro" id="IPR037923">
    <property type="entry name" value="HTH-like"/>
</dbReference>
<dbReference type="SMART" id="SM00342">
    <property type="entry name" value="HTH_ARAC"/>
    <property type="match status" value="1"/>
</dbReference>
<dbReference type="InterPro" id="IPR009057">
    <property type="entry name" value="Homeodomain-like_sf"/>
</dbReference>
<dbReference type="GO" id="GO:0043565">
    <property type="term" value="F:sequence-specific DNA binding"/>
    <property type="evidence" value="ECO:0007669"/>
    <property type="project" value="InterPro"/>
</dbReference>
<dbReference type="Proteomes" id="UP000310636">
    <property type="component" value="Unassembled WGS sequence"/>
</dbReference>
<accession>A0A4S4BHH4</accession>
<evidence type="ECO:0000256" key="2">
    <source>
        <dbReference type="ARBA" id="ARBA00023125"/>
    </source>
</evidence>
<proteinExistence type="predicted"/>
<feature type="domain" description="HTH araC/xylS-type" evidence="4">
    <location>
        <begin position="158"/>
        <end position="256"/>
    </location>
</feature>
<dbReference type="Gene3D" id="2.60.120.10">
    <property type="entry name" value="Jelly Rolls"/>
    <property type="match status" value="1"/>
</dbReference>
<dbReference type="SUPFAM" id="SSF51215">
    <property type="entry name" value="Regulatory protein AraC"/>
    <property type="match status" value="1"/>
</dbReference>
<dbReference type="SUPFAM" id="SSF46689">
    <property type="entry name" value="Homeodomain-like"/>
    <property type="match status" value="2"/>
</dbReference>
<comment type="caution">
    <text evidence="5">The sequence shown here is derived from an EMBL/GenBank/DDBJ whole genome shotgun (WGS) entry which is preliminary data.</text>
</comment>
<dbReference type="OrthoDB" id="345425at2"/>
<dbReference type="PANTHER" id="PTHR43280">
    <property type="entry name" value="ARAC-FAMILY TRANSCRIPTIONAL REGULATOR"/>
    <property type="match status" value="1"/>
</dbReference>
<dbReference type="PANTHER" id="PTHR43280:SF28">
    <property type="entry name" value="HTH-TYPE TRANSCRIPTIONAL ACTIVATOR RHAS"/>
    <property type="match status" value="1"/>
</dbReference>
<dbReference type="PROSITE" id="PS01124">
    <property type="entry name" value="HTH_ARAC_FAMILY_2"/>
    <property type="match status" value="1"/>
</dbReference>
<evidence type="ECO:0000256" key="1">
    <source>
        <dbReference type="ARBA" id="ARBA00023015"/>
    </source>
</evidence>
<evidence type="ECO:0000313" key="6">
    <source>
        <dbReference type="Proteomes" id="UP000310636"/>
    </source>
</evidence>
<reference evidence="5 6" key="1">
    <citation type="submission" date="2019-04" db="EMBL/GenBank/DDBJ databases">
        <title>Cohnella sp. nov. isolated from preserved vegetables.</title>
        <authorList>
            <person name="Lin S.-Y."/>
            <person name="Hung M.-H."/>
            <person name="Young C.-C."/>
        </authorList>
    </citation>
    <scope>NUCLEOTIDE SEQUENCE [LARGE SCALE GENOMIC DNA]</scope>
    <source>
        <strain evidence="5 6">CC-MHH1044</strain>
    </source>
</reference>
<dbReference type="Pfam" id="PF02311">
    <property type="entry name" value="AraC_binding"/>
    <property type="match status" value="1"/>
</dbReference>
<name>A0A4S4BHH4_9BACL</name>
<sequence>MLRLLLVCFDDFIPTWRNYEQVIPMNVLALVTQGCVVYHLDGQRFEVQKGEVLFIPKGTNRAAQNDESGPHQKFTVLFDYETEGALSIPVLGPRTANRLRIRYFDYLKTRFTQLYQEYQGTGSLAQLISLNLLQEILLLVSREAELNDVSPIQLTLAKKIESYLMANYRQSIGIKQLSELIERSPNYTSSLFKDVTGQSPIQFIHNLRISEARRLLLHSNMTVPEISQHLGYYDVSHFIRMFKKMTMTTPTRFRARNEGNIW</sequence>
<evidence type="ECO:0000256" key="3">
    <source>
        <dbReference type="ARBA" id="ARBA00023163"/>
    </source>
</evidence>
<dbReference type="PROSITE" id="PS51257">
    <property type="entry name" value="PROKAR_LIPOPROTEIN"/>
    <property type="match status" value="1"/>
</dbReference>
<keyword evidence="6" id="KW-1185">Reference proteome</keyword>
<dbReference type="RefSeq" id="WP_136372930.1">
    <property type="nucleotide sequence ID" value="NZ_SSOB01000046.1"/>
</dbReference>
<dbReference type="InterPro" id="IPR018060">
    <property type="entry name" value="HTH_AraC"/>
</dbReference>
<dbReference type="Pfam" id="PF12833">
    <property type="entry name" value="HTH_18"/>
    <property type="match status" value="1"/>
</dbReference>
<keyword evidence="3" id="KW-0804">Transcription</keyword>
<dbReference type="Gene3D" id="1.10.10.60">
    <property type="entry name" value="Homeodomain-like"/>
    <property type="match status" value="2"/>
</dbReference>
<dbReference type="InterPro" id="IPR003313">
    <property type="entry name" value="AraC-bd"/>
</dbReference>
<dbReference type="EMBL" id="SSOB01000046">
    <property type="protein sequence ID" value="THF74007.1"/>
    <property type="molecule type" value="Genomic_DNA"/>
</dbReference>
<dbReference type="InterPro" id="IPR014710">
    <property type="entry name" value="RmlC-like_jellyroll"/>
</dbReference>
<protein>
    <submittedName>
        <fullName evidence="5">Helix-turn-helix transcriptional regulator</fullName>
    </submittedName>
</protein>